<dbReference type="Pfam" id="PF01523">
    <property type="entry name" value="PmbA_TldD_1st"/>
    <property type="match status" value="1"/>
</dbReference>
<dbReference type="GO" id="GO:0005829">
    <property type="term" value="C:cytosol"/>
    <property type="evidence" value="ECO:0007669"/>
    <property type="project" value="TreeGrafter"/>
</dbReference>
<dbReference type="PROSITE" id="PS50993">
    <property type="entry name" value="NIDOGEN_G2"/>
    <property type="match status" value="1"/>
</dbReference>
<evidence type="ECO:0000259" key="1">
    <source>
        <dbReference type="PROSITE" id="PS50993"/>
    </source>
</evidence>
<dbReference type="AlphaFoldDB" id="A0A6J6HYY0"/>
<feature type="domain" description="Nidogen G2 beta-barrel" evidence="1">
    <location>
        <begin position="348"/>
        <end position="441"/>
    </location>
</feature>
<dbReference type="InterPro" id="IPR047657">
    <property type="entry name" value="PmbA"/>
</dbReference>
<dbReference type="InterPro" id="IPR045570">
    <property type="entry name" value="Metalloprtase-TldD/E_cen_dom"/>
</dbReference>
<dbReference type="InterPro" id="IPR045569">
    <property type="entry name" value="Metalloprtase-TldD/E_C"/>
</dbReference>
<dbReference type="Pfam" id="PF19289">
    <property type="entry name" value="PmbA_TldD_3rd"/>
    <property type="match status" value="1"/>
</dbReference>
<sequence>MSRRTVDDLQAIADAIVAEAREGEQIAASVTRSSETDVRVRNGEVEHFVSAQSQSIGITVIQDGRTGSSSARMFDEASWREVLAEARENASFGSVDEFAGLAEPDGVEIVEQKLWDDDLAAFPTDKKIEIAKELERLVLAEDPRLRIDEADYADGATEEASATSLGIRSSSRSNSCYATVSVLVDDNGETQTGWAYALGDSPDKFDLPAAAKKAAQRATRLLGAVKPASRVTTVVLDPMVTAQFLGIISGTLVGENVVKGRSIFADRLGEQVASPLITLIDDPTDSRAYSACETDGDGLATRRNVLIQDGVLQMFVHDAYSARRANTKSTGNAGGCLALQLVPGTKTQEELIAGVEDGVLIDSVQGLHSGVNPVSGDFSTGASGLVIRNGKTAEPIREFTIASTLQRMLLDVQAVGGDVDWLPSRAAGLSLVISGVTMSGA</sequence>
<dbReference type="SUPFAM" id="SSF111283">
    <property type="entry name" value="Putative modulator of DNA gyrase, PmbA/TldD"/>
    <property type="match status" value="1"/>
</dbReference>
<dbReference type="InterPro" id="IPR002510">
    <property type="entry name" value="Metalloprtase-TldD/E_N"/>
</dbReference>
<accession>A0A6J6HYY0</accession>
<dbReference type="PANTHER" id="PTHR43421">
    <property type="entry name" value="METALLOPROTEASE PMBA"/>
    <property type="match status" value="1"/>
</dbReference>
<reference evidence="2" key="1">
    <citation type="submission" date="2020-05" db="EMBL/GenBank/DDBJ databases">
        <authorList>
            <person name="Chiriac C."/>
            <person name="Salcher M."/>
            <person name="Ghai R."/>
            <person name="Kavagutti S V."/>
        </authorList>
    </citation>
    <scope>NUCLEOTIDE SEQUENCE</scope>
</reference>
<dbReference type="InterPro" id="IPR006605">
    <property type="entry name" value="G2_nidogen/fibulin_G2F"/>
</dbReference>
<dbReference type="InterPro" id="IPR035068">
    <property type="entry name" value="TldD/PmbA_N"/>
</dbReference>
<gene>
    <name evidence="2" type="ORF">UFOPK1874_00821</name>
</gene>
<evidence type="ECO:0000313" key="2">
    <source>
        <dbReference type="EMBL" id="CAB4617687.1"/>
    </source>
</evidence>
<dbReference type="Gene3D" id="3.30.2290.10">
    <property type="entry name" value="PmbA/TldD superfamily"/>
    <property type="match status" value="1"/>
</dbReference>
<dbReference type="GO" id="GO:0006508">
    <property type="term" value="P:proteolysis"/>
    <property type="evidence" value="ECO:0007669"/>
    <property type="project" value="InterPro"/>
</dbReference>
<dbReference type="InterPro" id="IPR036059">
    <property type="entry name" value="TldD/PmbA_sf"/>
</dbReference>
<name>A0A6J6HYY0_9ZZZZ</name>
<dbReference type="GO" id="GO:0008237">
    <property type="term" value="F:metallopeptidase activity"/>
    <property type="evidence" value="ECO:0007669"/>
    <property type="project" value="InterPro"/>
</dbReference>
<organism evidence="2">
    <name type="scientific">freshwater metagenome</name>
    <dbReference type="NCBI Taxonomy" id="449393"/>
    <lineage>
        <taxon>unclassified sequences</taxon>
        <taxon>metagenomes</taxon>
        <taxon>ecological metagenomes</taxon>
    </lineage>
</organism>
<dbReference type="EMBL" id="CAEZUX010000090">
    <property type="protein sequence ID" value="CAB4617687.1"/>
    <property type="molecule type" value="Genomic_DNA"/>
</dbReference>
<protein>
    <submittedName>
        <fullName evidence="2">Unannotated protein</fullName>
    </submittedName>
</protein>
<dbReference type="PANTHER" id="PTHR43421:SF1">
    <property type="entry name" value="METALLOPROTEASE PMBA"/>
    <property type="match status" value="1"/>
</dbReference>
<dbReference type="Pfam" id="PF19290">
    <property type="entry name" value="PmbA_TldD_2nd"/>
    <property type="match status" value="1"/>
</dbReference>
<proteinExistence type="predicted"/>